<name>A0A1G7C067_9ACTN</name>
<accession>A0A1G7C067</accession>
<dbReference type="STRING" id="58114.SAMN05216270_11877"/>
<dbReference type="Proteomes" id="UP000198949">
    <property type="component" value="Unassembled WGS sequence"/>
</dbReference>
<dbReference type="Gene3D" id="3.40.50.150">
    <property type="entry name" value="Vaccinia Virus protein VP39"/>
    <property type="match status" value="1"/>
</dbReference>
<protein>
    <submittedName>
        <fullName evidence="4">Methyltransferase domain-containing protein</fullName>
    </submittedName>
</protein>
<dbReference type="SUPFAM" id="SSF53335">
    <property type="entry name" value="S-adenosyl-L-methionine-dependent methyltransferases"/>
    <property type="match status" value="1"/>
</dbReference>
<dbReference type="Pfam" id="PF13649">
    <property type="entry name" value="Methyltransf_25"/>
    <property type="match status" value="1"/>
</dbReference>
<gene>
    <name evidence="4" type="ORF">SAMN05216270_11877</name>
</gene>
<dbReference type="OrthoDB" id="9797252at2"/>
<reference evidence="5" key="1">
    <citation type="submission" date="2016-10" db="EMBL/GenBank/DDBJ databases">
        <authorList>
            <person name="Varghese N."/>
            <person name="Submissions S."/>
        </authorList>
    </citation>
    <scope>NUCLEOTIDE SEQUENCE [LARGE SCALE GENOMIC DNA]</scope>
    <source>
        <strain evidence="5">CGMCC 4.3516</strain>
    </source>
</reference>
<dbReference type="CDD" id="cd02440">
    <property type="entry name" value="AdoMet_MTases"/>
    <property type="match status" value="1"/>
</dbReference>
<evidence type="ECO:0000259" key="3">
    <source>
        <dbReference type="Pfam" id="PF13649"/>
    </source>
</evidence>
<dbReference type="InterPro" id="IPR051052">
    <property type="entry name" value="Diverse_substrate_MTase"/>
</dbReference>
<feature type="domain" description="Methyltransferase" evidence="3">
    <location>
        <begin position="46"/>
        <end position="137"/>
    </location>
</feature>
<dbReference type="RefSeq" id="WP_091039918.1">
    <property type="nucleotide sequence ID" value="NZ_FNAD01000018.1"/>
</dbReference>
<dbReference type="PANTHER" id="PTHR44942:SF4">
    <property type="entry name" value="METHYLTRANSFERASE TYPE 11 DOMAIN-CONTAINING PROTEIN"/>
    <property type="match status" value="1"/>
</dbReference>
<organism evidence="4 5">
    <name type="scientific">Glycomyces harbinensis</name>
    <dbReference type="NCBI Taxonomy" id="58114"/>
    <lineage>
        <taxon>Bacteria</taxon>
        <taxon>Bacillati</taxon>
        <taxon>Actinomycetota</taxon>
        <taxon>Actinomycetes</taxon>
        <taxon>Glycomycetales</taxon>
        <taxon>Glycomycetaceae</taxon>
        <taxon>Glycomyces</taxon>
    </lineage>
</organism>
<dbReference type="PANTHER" id="PTHR44942">
    <property type="entry name" value="METHYLTRANSF_11 DOMAIN-CONTAINING PROTEIN"/>
    <property type="match status" value="1"/>
</dbReference>
<dbReference type="GO" id="GO:0008168">
    <property type="term" value="F:methyltransferase activity"/>
    <property type="evidence" value="ECO:0007669"/>
    <property type="project" value="UniProtKB-KW"/>
</dbReference>
<dbReference type="InterPro" id="IPR029063">
    <property type="entry name" value="SAM-dependent_MTases_sf"/>
</dbReference>
<proteinExistence type="predicted"/>
<keyword evidence="1 4" id="KW-0489">Methyltransferase</keyword>
<evidence type="ECO:0000256" key="2">
    <source>
        <dbReference type="ARBA" id="ARBA00022679"/>
    </source>
</evidence>
<dbReference type="GO" id="GO:0032259">
    <property type="term" value="P:methylation"/>
    <property type="evidence" value="ECO:0007669"/>
    <property type="project" value="UniProtKB-KW"/>
</dbReference>
<evidence type="ECO:0000313" key="4">
    <source>
        <dbReference type="EMBL" id="SDE32748.1"/>
    </source>
</evidence>
<evidence type="ECO:0000313" key="5">
    <source>
        <dbReference type="Proteomes" id="UP000198949"/>
    </source>
</evidence>
<keyword evidence="2 4" id="KW-0808">Transferase</keyword>
<sequence>MTDWEWDPTLFSGSAAHYADGRMAYPAEVAEAIGAELGLDGTGRLLDVGCGPGSLTLSLAPRFAEAVGVDADADMLAEARRRAEAAGVSNVTWRHLRAEELPAGLGSFRTAVFAQSFHWMDRSLVAQKVRDMLEPGGVWVHVSASTHRGWIVDETLPLPRPPWEDVDALVAAYLGPVRRAGQGFLAGGTAGGEEAVMREAGYRGPVRITVDTGSVVERSAEAIVSAVFSLSYAAPHLFGDRLDEFAADLRALLGKASPTGRFAERLSPIEAALWRP</sequence>
<dbReference type="AlphaFoldDB" id="A0A1G7C067"/>
<dbReference type="EMBL" id="FNAD01000018">
    <property type="protein sequence ID" value="SDE32748.1"/>
    <property type="molecule type" value="Genomic_DNA"/>
</dbReference>
<keyword evidence="5" id="KW-1185">Reference proteome</keyword>
<dbReference type="InterPro" id="IPR041698">
    <property type="entry name" value="Methyltransf_25"/>
</dbReference>
<evidence type="ECO:0000256" key="1">
    <source>
        <dbReference type="ARBA" id="ARBA00022603"/>
    </source>
</evidence>